<feature type="region of interest" description="Disordered" evidence="1">
    <location>
        <begin position="94"/>
        <end position="122"/>
    </location>
</feature>
<protein>
    <submittedName>
        <fullName evidence="2">Uncharacterized protein</fullName>
    </submittedName>
</protein>
<sequence>MVPVYHIDWRVVLVELKEKLWDCVKMQKTSSRKPIDRWVLWKLARLKKDEYDDVTRPVAGKINELSKVVEEGKITCVGQKDILTLALGTSEHPRLVREKSGKKPKQFFNTPKPTKTLEEEEC</sequence>
<evidence type="ECO:0000256" key="1">
    <source>
        <dbReference type="SAM" id="MobiDB-lite"/>
    </source>
</evidence>
<name>A5BKN9_VITVI</name>
<dbReference type="AlphaFoldDB" id="A5BKN9"/>
<reference evidence="2" key="1">
    <citation type="journal article" date="2007" name="PLoS ONE">
        <title>The first genome sequence of an elite grapevine cultivar (Pinot noir Vitis vinifera L.): coping with a highly heterozygous genome.</title>
        <authorList>
            <person name="Velasco R."/>
            <person name="Zharkikh A."/>
            <person name="Troggio M."/>
            <person name="Cartwright D.A."/>
            <person name="Cestaro A."/>
            <person name="Pruss D."/>
            <person name="Pindo M."/>
            <person name="FitzGerald L.M."/>
            <person name="Vezzulli S."/>
            <person name="Reid J."/>
            <person name="Malacarne G."/>
            <person name="Iliev D."/>
            <person name="Coppola G."/>
            <person name="Wardell B."/>
            <person name="Micheletti D."/>
            <person name="Macalma T."/>
            <person name="Facci M."/>
            <person name="Mitchell J.T."/>
            <person name="Perazzolli M."/>
            <person name="Eldredge G."/>
            <person name="Gatto P."/>
            <person name="Oyzerski R."/>
            <person name="Moretto M."/>
            <person name="Gutin N."/>
            <person name="Stefanini M."/>
            <person name="Chen Y."/>
            <person name="Segala C."/>
            <person name="Davenport C."/>
            <person name="Dematte L."/>
            <person name="Mraz A."/>
            <person name="Battilana J."/>
            <person name="Stormo K."/>
            <person name="Costa F."/>
            <person name="Tao Q."/>
            <person name="Si-Ammour A."/>
            <person name="Harkins T."/>
            <person name="Lackey A."/>
            <person name="Perbost C."/>
            <person name="Taillon B."/>
            <person name="Stella A."/>
            <person name="Solovyev V."/>
            <person name="Fawcett J.A."/>
            <person name="Sterck L."/>
            <person name="Vandepoele K."/>
            <person name="Grando S.M."/>
            <person name="Toppo S."/>
            <person name="Moser C."/>
            <person name="Lanchbury J."/>
            <person name="Bogden R."/>
            <person name="Skolnick M."/>
            <person name="Sgaramella V."/>
            <person name="Bhatnagar S.K."/>
            <person name="Fontana P."/>
            <person name="Gutin A."/>
            <person name="Van de Peer Y."/>
            <person name="Salamini F."/>
            <person name="Viola R."/>
        </authorList>
    </citation>
    <scope>NUCLEOTIDE SEQUENCE</scope>
</reference>
<proteinExistence type="predicted"/>
<gene>
    <name evidence="2" type="ORF">VITISV_028221</name>
</gene>
<dbReference type="EMBL" id="AM462805">
    <property type="protein sequence ID" value="CAN81235.1"/>
    <property type="molecule type" value="Genomic_DNA"/>
</dbReference>
<accession>A5BKN9</accession>
<evidence type="ECO:0000313" key="2">
    <source>
        <dbReference type="EMBL" id="CAN81235.1"/>
    </source>
</evidence>
<organism evidence="2">
    <name type="scientific">Vitis vinifera</name>
    <name type="common">Grape</name>
    <dbReference type="NCBI Taxonomy" id="29760"/>
    <lineage>
        <taxon>Eukaryota</taxon>
        <taxon>Viridiplantae</taxon>
        <taxon>Streptophyta</taxon>
        <taxon>Embryophyta</taxon>
        <taxon>Tracheophyta</taxon>
        <taxon>Spermatophyta</taxon>
        <taxon>Magnoliopsida</taxon>
        <taxon>eudicotyledons</taxon>
        <taxon>Gunneridae</taxon>
        <taxon>Pentapetalae</taxon>
        <taxon>rosids</taxon>
        <taxon>Vitales</taxon>
        <taxon>Vitaceae</taxon>
        <taxon>Viteae</taxon>
        <taxon>Vitis</taxon>
    </lineage>
</organism>